<dbReference type="PANTHER" id="PTHR35561:SF1">
    <property type="entry name" value="RNA 2',3'-CYCLIC PHOSPHODIESTERASE"/>
    <property type="match status" value="1"/>
</dbReference>
<feature type="active site" description="Proton donor" evidence="2">
    <location>
        <position position="39"/>
    </location>
</feature>
<proteinExistence type="inferred from homology"/>
<dbReference type="Pfam" id="PF13563">
    <property type="entry name" value="2_5_RNA_ligase2"/>
    <property type="match status" value="1"/>
</dbReference>
<dbReference type="RefSeq" id="WP_047093388.1">
    <property type="nucleotide sequence ID" value="NZ_LBHU01000002.1"/>
</dbReference>
<feature type="short sequence motif" description="HXTX 2" evidence="2">
    <location>
        <begin position="123"/>
        <end position="126"/>
    </location>
</feature>
<dbReference type="EMBL" id="LBHU01000002">
    <property type="protein sequence ID" value="KLI63577.1"/>
    <property type="molecule type" value="Genomic_DNA"/>
</dbReference>
<dbReference type="PANTHER" id="PTHR35561">
    <property type="entry name" value="RNA 2',3'-CYCLIC PHOSPHODIESTERASE"/>
    <property type="match status" value="1"/>
</dbReference>
<dbReference type="InterPro" id="IPR009097">
    <property type="entry name" value="Cyclic_Pdiesterase"/>
</dbReference>
<name>A0A0H0XNQ7_9SPHN</name>
<keyword evidence="3" id="KW-0436">Ligase</keyword>
<reference evidence="3 4" key="1">
    <citation type="submission" date="2015-04" db="EMBL/GenBank/DDBJ databases">
        <title>The draft genome sequence of Erythrobacter marinus HWDM-33.</title>
        <authorList>
            <person name="Zhuang L."/>
            <person name="Liu Y."/>
            <person name="Shao Z."/>
        </authorList>
    </citation>
    <scope>NUCLEOTIDE SEQUENCE [LARGE SCALE GENOMIC DNA]</scope>
    <source>
        <strain evidence="3 4">HWDM-33</strain>
    </source>
</reference>
<dbReference type="Proteomes" id="UP000053455">
    <property type="component" value="Unassembled WGS sequence"/>
</dbReference>
<evidence type="ECO:0000313" key="4">
    <source>
        <dbReference type="Proteomes" id="UP000053455"/>
    </source>
</evidence>
<protein>
    <recommendedName>
        <fullName evidence="2">RNA 2',3'-cyclic phosphodiesterase</fullName>
        <shortName evidence="2">RNA 2',3'-CPDase</shortName>
        <ecNumber evidence="2">3.1.4.58</ecNumber>
    </recommendedName>
</protein>
<comment type="function">
    <text evidence="2">Hydrolyzes RNA 2',3'-cyclic phosphodiester to an RNA 2'-phosphomonoester.</text>
</comment>
<dbReference type="EC" id="3.1.4.58" evidence="2"/>
<dbReference type="GO" id="GO:0016874">
    <property type="term" value="F:ligase activity"/>
    <property type="evidence" value="ECO:0007669"/>
    <property type="project" value="UniProtKB-KW"/>
</dbReference>
<dbReference type="InterPro" id="IPR004175">
    <property type="entry name" value="RNA_CPDase"/>
</dbReference>
<feature type="short sequence motif" description="HXTX 1" evidence="2">
    <location>
        <begin position="39"/>
        <end position="42"/>
    </location>
</feature>
<evidence type="ECO:0000256" key="2">
    <source>
        <dbReference type="HAMAP-Rule" id="MF_01940"/>
    </source>
</evidence>
<comment type="catalytic activity">
    <reaction evidence="2">
        <text>a 3'-end 2',3'-cyclophospho-ribonucleotide-RNA + H2O = a 3'-end 2'-phospho-ribonucleotide-RNA + H(+)</text>
        <dbReference type="Rhea" id="RHEA:11828"/>
        <dbReference type="Rhea" id="RHEA-COMP:10464"/>
        <dbReference type="Rhea" id="RHEA-COMP:17353"/>
        <dbReference type="ChEBI" id="CHEBI:15377"/>
        <dbReference type="ChEBI" id="CHEBI:15378"/>
        <dbReference type="ChEBI" id="CHEBI:83064"/>
        <dbReference type="ChEBI" id="CHEBI:173113"/>
        <dbReference type="EC" id="3.1.4.58"/>
    </reaction>
</comment>
<dbReference type="GO" id="GO:0004113">
    <property type="term" value="F:2',3'-cyclic-nucleotide 3'-phosphodiesterase activity"/>
    <property type="evidence" value="ECO:0007669"/>
    <property type="project" value="InterPro"/>
</dbReference>
<dbReference type="Gene3D" id="3.90.1140.10">
    <property type="entry name" value="Cyclic phosphodiesterase"/>
    <property type="match status" value="1"/>
</dbReference>
<evidence type="ECO:0000256" key="1">
    <source>
        <dbReference type="ARBA" id="ARBA00022801"/>
    </source>
</evidence>
<dbReference type="GO" id="GO:0008664">
    <property type="term" value="F:RNA 2',3'-cyclic 3'-phosphodiesterase activity"/>
    <property type="evidence" value="ECO:0007669"/>
    <property type="project" value="UniProtKB-EC"/>
</dbReference>
<comment type="similarity">
    <text evidence="2">Belongs to the 2H phosphoesterase superfamily. ThpR family.</text>
</comment>
<organism evidence="3 4">
    <name type="scientific">Aurantiacibacter marinus</name>
    <dbReference type="NCBI Taxonomy" id="874156"/>
    <lineage>
        <taxon>Bacteria</taxon>
        <taxon>Pseudomonadati</taxon>
        <taxon>Pseudomonadota</taxon>
        <taxon>Alphaproteobacteria</taxon>
        <taxon>Sphingomonadales</taxon>
        <taxon>Erythrobacteraceae</taxon>
        <taxon>Aurantiacibacter</taxon>
    </lineage>
</organism>
<evidence type="ECO:0000313" key="3">
    <source>
        <dbReference type="EMBL" id="KLI63577.1"/>
    </source>
</evidence>
<dbReference type="PATRIC" id="fig|874156.12.peg.1521"/>
<dbReference type="STRING" id="874156.GCA_001021555_01839"/>
<dbReference type="AlphaFoldDB" id="A0A0H0XNQ7"/>
<comment type="caution">
    <text evidence="3">The sequence shown here is derived from an EMBL/GenBank/DDBJ whole genome shotgun (WGS) entry which is preliminary data.</text>
</comment>
<dbReference type="HAMAP" id="MF_01940">
    <property type="entry name" value="RNA_CPDase"/>
    <property type="match status" value="1"/>
</dbReference>
<keyword evidence="1 2" id="KW-0378">Hydrolase</keyword>
<accession>A0A0H0XNQ7</accession>
<dbReference type="OrthoDB" id="9793819at2"/>
<keyword evidence="4" id="KW-1185">Reference proteome</keyword>
<feature type="active site" description="Proton acceptor" evidence="2">
    <location>
        <position position="123"/>
    </location>
</feature>
<dbReference type="NCBIfam" id="TIGR02258">
    <property type="entry name" value="2_5_ligase"/>
    <property type="match status" value="1"/>
</dbReference>
<dbReference type="SUPFAM" id="SSF55144">
    <property type="entry name" value="LigT-like"/>
    <property type="match status" value="1"/>
</dbReference>
<gene>
    <name evidence="3" type="ORF">AAV99_07400</name>
</gene>
<sequence length="177" mass="19665">MSRRRLFVALRPPAEVCEALLDTMEGVAGARWQDADNLHITLRFIGEVDRHMYADILTALESVAMPPFPVEISGVGHFEGKRRSTAIWARVTPSPGLAQLQHRIEMACRLAGLPPETRKFVPHVTLARLNSGSAPIGEWLAAHGRLSCTPWLAESFALYESDLTPNGAIYREIHQFP</sequence>